<gene>
    <name evidence="12" type="primary">lpxB</name>
    <name evidence="12" type="ORF">D1012_16780</name>
</gene>
<keyword evidence="5" id="KW-0444">Lipid biosynthesis</keyword>
<sequence>MTLFLIAGEPSGDRLGAALMAGLKTLSPNVQFSGIGGPLMQAEGLDSLFPMEELSVMGLVEVLPKYFALKRRIAQAAQAVLDSGAQALVTIDSPDFCLRVAAIVKAARPEVPVIHYVAPSVWAWRPGRAAKMARVVDHVLALLPFEPPLMTAAGMSCDFVGHPVVAEPLATGLEAETLRGHGPLILALPGSRKGEVMRLTPVLGQVVARIKSVHPDARVALPTVRGVAGLVQDLTADWAIPPQIIQDAATKRAAFAAADVAIAASGTVSLELAANDCPMVIAYDMNPLTLWLMRRAALIDTVTLVNLVSETRVVPEFIGPDCRAERIAPAVLRLLDERGASQRDAMRLTMERLGRGGLPPGLRAAQSVLGFLDRKAVI</sequence>
<organism evidence="12 13">
    <name type="scientific">Pseudotabrizicola alkalilacus</name>
    <dbReference type="NCBI Taxonomy" id="2305252"/>
    <lineage>
        <taxon>Bacteria</taxon>
        <taxon>Pseudomonadati</taxon>
        <taxon>Pseudomonadota</taxon>
        <taxon>Alphaproteobacteria</taxon>
        <taxon>Rhodobacterales</taxon>
        <taxon>Paracoccaceae</taxon>
        <taxon>Pseudotabrizicola</taxon>
    </lineage>
</organism>
<dbReference type="PANTHER" id="PTHR30372">
    <property type="entry name" value="LIPID-A-DISACCHARIDE SYNTHASE"/>
    <property type="match status" value="1"/>
</dbReference>
<keyword evidence="9" id="KW-0443">Lipid metabolism</keyword>
<evidence type="ECO:0000256" key="9">
    <source>
        <dbReference type="ARBA" id="ARBA00023098"/>
    </source>
</evidence>
<evidence type="ECO:0000256" key="6">
    <source>
        <dbReference type="ARBA" id="ARBA00022556"/>
    </source>
</evidence>
<keyword evidence="8 12" id="KW-0808">Transferase</keyword>
<comment type="catalytic activity">
    <reaction evidence="10">
        <text>a lipid X + a UDP-2-N,3-O-bis[(3R)-3-hydroxyacyl]-alpha-D-glucosamine = a lipid A disaccharide + UDP + H(+)</text>
        <dbReference type="Rhea" id="RHEA:67828"/>
        <dbReference type="ChEBI" id="CHEBI:15378"/>
        <dbReference type="ChEBI" id="CHEBI:58223"/>
        <dbReference type="ChEBI" id="CHEBI:137748"/>
        <dbReference type="ChEBI" id="CHEBI:176338"/>
        <dbReference type="ChEBI" id="CHEBI:176343"/>
        <dbReference type="EC" id="2.4.1.182"/>
    </reaction>
</comment>
<dbReference type="NCBIfam" id="TIGR00215">
    <property type="entry name" value="lpxB"/>
    <property type="match status" value="1"/>
</dbReference>
<keyword evidence="13" id="KW-1185">Reference proteome</keyword>
<protein>
    <recommendedName>
        <fullName evidence="4 11">Lipid-A-disaccharide synthase</fullName>
        <ecNumber evidence="3 11">2.4.1.182</ecNumber>
    </recommendedName>
</protein>
<keyword evidence="6" id="KW-0441">Lipid A biosynthesis</keyword>
<evidence type="ECO:0000256" key="10">
    <source>
        <dbReference type="ARBA" id="ARBA00048975"/>
    </source>
</evidence>
<evidence type="ECO:0000256" key="11">
    <source>
        <dbReference type="NCBIfam" id="TIGR00215"/>
    </source>
</evidence>
<evidence type="ECO:0000256" key="7">
    <source>
        <dbReference type="ARBA" id="ARBA00022676"/>
    </source>
</evidence>
<dbReference type="GO" id="GO:0005543">
    <property type="term" value="F:phospholipid binding"/>
    <property type="evidence" value="ECO:0007669"/>
    <property type="project" value="TreeGrafter"/>
</dbReference>
<evidence type="ECO:0000313" key="13">
    <source>
        <dbReference type="Proteomes" id="UP000284547"/>
    </source>
</evidence>
<evidence type="ECO:0000256" key="1">
    <source>
        <dbReference type="ARBA" id="ARBA00002056"/>
    </source>
</evidence>
<dbReference type="EC" id="2.4.1.182" evidence="3 11"/>
<dbReference type="AlphaFoldDB" id="A0A411YZA9"/>
<dbReference type="PANTHER" id="PTHR30372:SF4">
    <property type="entry name" value="LIPID-A-DISACCHARIDE SYNTHASE, MITOCHONDRIAL-RELATED"/>
    <property type="match status" value="1"/>
</dbReference>
<keyword evidence="7 12" id="KW-0328">Glycosyltransferase</keyword>
<dbReference type="OrthoDB" id="9801642at2"/>
<dbReference type="RefSeq" id="WP_118155192.1">
    <property type="nucleotide sequence ID" value="NZ_QWEY01000010.1"/>
</dbReference>
<dbReference type="GO" id="GO:0009245">
    <property type="term" value="P:lipid A biosynthetic process"/>
    <property type="evidence" value="ECO:0007669"/>
    <property type="project" value="UniProtKB-UniRule"/>
</dbReference>
<evidence type="ECO:0000256" key="4">
    <source>
        <dbReference type="ARBA" id="ARBA00020902"/>
    </source>
</evidence>
<dbReference type="SUPFAM" id="SSF53756">
    <property type="entry name" value="UDP-Glycosyltransferase/glycogen phosphorylase"/>
    <property type="match status" value="1"/>
</dbReference>
<name>A0A411YZA9_9RHOB</name>
<comment type="similarity">
    <text evidence="2">Belongs to the LpxB family.</text>
</comment>
<evidence type="ECO:0000313" key="12">
    <source>
        <dbReference type="EMBL" id="RGP36150.1"/>
    </source>
</evidence>
<dbReference type="EMBL" id="QWEY01000010">
    <property type="protein sequence ID" value="RGP36150.1"/>
    <property type="molecule type" value="Genomic_DNA"/>
</dbReference>
<accession>A0A411YZA9</accession>
<comment type="caution">
    <text evidence="12">The sequence shown here is derived from an EMBL/GenBank/DDBJ whole genome shotgun (WGS) entry which is preliminary data.</text>
</comment>
<dbReference type="GO" id="GO:0008915">
    <property type="term" value="F:lipid-A-disaccharide synthase activity"/>
    <property type="evidence" value="ECO:0007669"/>
    <property type="project" value="UniProtKB-UniRule"/>
</dbReference>
<dbReference type="Pfam" id="PF02684">
    <property type="entry name" value="LpxB"/>
    <property type="match status" value="1"/>
</dbReference>
<evidence type="ECO:0000256" key="2">
    <source>
        <dbReference type="ARBA" id="ARBA00007868"/>
    </source>
</evidence>
<reference evidence="12 13" key="1">
    <citation type="submission" date="2018-08" db="EMBL/GenBank/DDBJ databases">
        <title>Flavobacterium tibetense sp. nov., isolated from a wetland YonghuCo on Tibetan Plateau.</title>
        <authorList>
            <person name="Phurbu D."/>
            <person name="Lu H."/>
            <person name="Xing P."/>
        </authorList>
    </citation>
    <scope>NUCLEOTIDE SEQUENCE [LARGE SCALE GENOMIC DNA]</scope>
    <source>
        <strain evidence="12 13">DJC</strain>
    </source>
</reference>
<evidence type="ECO:0000256" key="5">
    <source>
        <dbReference type="ARBA" id="ARBA00022516"/>
    </source>
</evidence>
<comment type="function">
    <text evidence="1">Condensation of UDP-2,3-diacylglucosamine and 2,3-diacylglucosamine-1-phosphate to form lipid A disaccharide, a precursor of lipid A, a phosphorylated glycolipid that anchors the lipopolysaccharide to the outer membrane of the cell.</text>
</comment>
<dbReference type="GO" id="GO:0016020">
    <property type="term" value="C:membrane"/>
    <property type="evidence" value="ECO:0007669"/>
    <property type="project" value="GOC"/>
</dbReference>
<proteinExistence type="inferred from homology"/>
<dbReference type="InterPro" id="IPR003835">
    <property type="entry name" value="Glyco_trans_19"/>
</dbReference>
<evidence type="ECO:0000256" key="8">
    <source>
        <dbReference type="ARBA" id="ARBA00022679"/>
    </source>
</evidence>
<dbReference type="Proteomes" id="UP000284547">
    <property type="component" value="Unassembled WGS sequence"/>
</dbReference>
<evidence type="ECO:0000256" key="3">
    <source>
        <dbReference type="ARBA" id="ARBA00012687"/>
    </source>
</evidence>